<proteinExistence type="predicted"/>
<reference evidence="2 3" key="1">
    <citation type="submission" date="2019-06" db="EMBL/GenBank/DDBJ databases">
        <title>Sequencing the genomes of 1000 actinobacteria strains.</title>
        <authorList>
            <person name="Klenk H.-P."/>
        </authorList>
    </citation>
    <scope>NUCLEOTIDE SEQUENCE [LARGE SCALE GENOMIC DNA]</scope>
    <source>
        <strain evidence="2 3">DSM 45671</strain>
    </source>
</reference>
<name>A0A561SWL2_9PSEU</name>
<dbReference type="Proteomes" id="UP000321261">
    <property type="component" value="Unassembled WGS sequence"/>
</dbReference>
<organism evidence="2 3">
    <name type="scientific">Pseudonocardia hierapolitana</name>
    <dbReference type="NCBI Taxonomy" id="1128676"/>
    <lineage>
        <taxon>Bacteria</taxon>
        <taxon>Bacillati</taxon>
        <taxon>Actinomycetota</taxon>
        <taxon>Actinomycetes</taxon>
        <taxon>Pseudonocardiales</taxon>
        <taxon>Pseudonocardiaceae</taxon>
        <taxon>Pseudonocardia</taxon>
    </lineage>
</organism>
<sequence length="193" mass="20283">MRRRREREGGDRPHVLLRGRVGRTAGAVAAAVVTTSGGHLIGTGAAPPLPGLLLALALTAVASWWLTRDERGWERLAAAQLVAQLGGHALFVGTAADPAVHAGHGVLGPELVLLAHVLGAAVAGAWLRCGERRAVAAARRAVAALRRLLTRLLGEWRTARRPARRRPTGAPVPAVLTARLRHSIVHRGPPAVC</sequence>
<accession>A0A561SWL2</accession>
<keyword evidence="1" id="KW-0472">Membrane</keyword>
<evidence type="ECO:0000256" key="1">
    <source>
        <dbReference type="SAM" id="Phobius"/>
    </source>
</evidence>
<dbReference type="EMBL" id="VIWU01000001">
    <property type="protein sequence ID" value="TWF79257.1"/>
    <property type="molecule type" value="Genomic_DNA"/>
</dbReference>
<gene>
    <name evidence="2" type="ORF">FHX44_115185</name>
</gene>
<dbReference type="AlphaFoldDB" id="A0A561SWL2"/>
<keyword evidence="1" id="KW-1133">Transmembrane helix</keyword>
<evidence type="ECO:0000313" key="2">
    <source>
        <dbReference type="EMBL" id="TWF79257.1"/>
    </source>
</evidence>
<comment type="caution">
    <text evidence="2">The sequence shown here is derived from an EMBL/GenBank/DDBJ whole genome shotgun (WGS) entry which is preliminary data.</text>
</comment>
<feature type="transmembrane region" description="Helical" evidence="1">
    <location>
        <begin position="21"/>
        <end position="42"/>
    </location>
</feature>
<evidence type="ECO:0000313" key="3">
    <source>
        <dbReference type="Proteomes" id="UP000321261"/>
    </source>
</evidence>
<protein>
    <submittedName>
        <fullName evidence="2">Uncharacterized protein</fullName>
    </submittedName>
</protein>
<keyword evidence="3" id="KW-1185">Reference proteome</keyword>
<feature type="transmembrane region" description="Helical" evidence="1">
    <location>
        <begin position="48"/>
        <end position="66"/>
    </location>
</feature>
<dbReference type="RefSeq" id="WP_147258140.1">
    <property type="nucleotide sequence ID" value="NZ_VIWU01000001.1"/>
</dbReference>
<keyword evidence="1" id="KW-0812">Transmembrane</keyword>